<reference evidence="3 4" key="1">
    <citation type="journal article" date="2018" name="Plant J.">
        <title>Genome sequences of Chlorella sorokiniana UTEX 1602 and Micractinium conductrix SAG 241.80: implications to maltose excretion by a green alga.</title>
        <authorList>
            <person name="Arriola M.B."/>
            <person name="Velmurugan N."/>
            <person name="Zhang Y."/>
            <person name="Plunkett M.H."/>
            <person name="Hondzo H."/>
            <person name="Barney B.M."/>
        </authorList>
    </citation>
    <scope>NUCLEOTIDE SEQUENCE [LARGE SCALE GENOMIC DNA]</scope>
    <source>
        <strain evidence="4">UTEX 1602</strain>
    </source>
</reference>
<comment type="caution">
    <text evidence="3">The sequence shown here is derived from an EMBL/GenBank/DDBJ whole genome shotgun (WGS) entry which is preliminary data.</text>
</comment>
<keyword evidence="4" id="KW-1185">Reference proteome</keyword>
<proteinExistence type="inferred from homology"/>
<dbReference type="AlphaFoldDB" id="A0A2P6TZH4"/>
<feature type="region of interest" description="Disordered" evidence="2">
    <location>
        <begin position="277"/>
        <end position="383"/>
    </location>
</feature>
<feature type="region of interest" description="Disordered" evidence="2">
    <location>
        <begin position="403"/>
        <end position="553"/>
    </location>
</feature>
<dbReference type="PANTHER" id="PTHR12161">
    <property type="entry name" value="IST1 FAMILY MEMBER"/>
    <property type="match status" value="1"/>
</dbReference>
<evidence type="ECO:0000256" key="2">
    <source>
        <dbReference type="SAM" id="MobiDB-lite"/>
    </source>
</evidence>
<feature type="compositionally biased region" description="Pro residues" evidence="2">
    <location>
        <begin position="492"/>
        <end position="505"/>
    </location>
</feature>
<evidence type="ECO:0000313" key="3">
    <source>
        <dbReference type="EMBL" id="PRW59465.1"/>
    </source>
</evidence>
<organism evidence="3 4">
    <name type="scientific">Chlorella sorokiniana</name>
    <name type="common">Freshwater green alga</name>
    <dbReference type="NCBI Taxonomy" id="3076"/>
    <lineage>
        <taxon>Eukaryota</taxon>
        <taxon>Viridiplantae</taxon>
        <taxon>Chlorophyta</taxon>
        <taxon>core chlorophytes</taxon>
        <taxon>Trebouxiophyceae</taxon>
        <taxon>Chlorellales</taxon>
        <taxon>Chlorellaceae</taxon>
        <taxon>Chlorella clade</taxon>
        <taxon>Chlorella</taxon>
    </lineage>
</organism>
<gene>
    <name evidence="3" type="ORF">C2E21_1703</name>
</gene>
<dbReference type="EMBL" id="LHPG02000003">
    <property type="protein sequence ID" value="PRW59465.1"/>
    <property type="molecule type" value="Genomic_DNA"/>
</dbReference>
<feature type="compositionally biased region" description="Low complexity" evidence="2">
    <location>
        <begin position="229"/>
        <end position="247"/>
    </location>
</feature>
<feature type="compositionally biased region" description="Polar residues" evidence="2">
    <location>
        <begin position="365"/>
        <end position="374"/>
    </location>
</feature>
<comment type="similarity">
    <text evidence="1">Belongs to the IST1 family.</text>
</comment>
<dbReference type="InterPro" id="IPR042277">
    <property type="entry name" value="IST1-like"/>
</dbReference>
<dbReference type="InterPro" id="IPR005061">
    <property type="entry name" value="Ist1"/>
</dbReference>
<dbReference type="FunFam" id="1.20.1260.60:FF:000002">
    <property type="entry name" value="Vacuolar protein sorting-associated protein IST1"/>
    <property type="match status" value="1"/>
</dbReference>
<dbReference type="GO" id="GO:0015031">
    <property type="term" value="P:protein transport"/>
    <property type="evidence" value="ECO:0007669"/>
    <property type="project" value="InterPro"/>
</dbReference>
<dbReference type="STRING" id="3076.A0A2P6TZH4"/>
<feature type="region of interest" description="Disordered" evidence="2">
    <location>
        <begin position="229"/>
        <end position="259"/>
    </location>
</feature>
<accession>A0A2P6TZH4</accession>
<dbReference type="OrthoDB" id="29853at2759"/>
<dbReference type="Gene3D" id="1.20.1260.60">
    <property type="entry name" value="Vacuolar protein sorting-associated protein Ist1"/>
    <property type="match status" value="1"/>
</dbReference>
<protein>
    <submittedName>
        <fullName evidence="3">IST1</fullName>
    </submittedName>
</protein>
<evidence type="ECO:0000313" key="4">
    <source>
        <dbReference type="Proteomes" id="UP000239899"/>
    </source>
</evidence>
<name>A0A2P6TZH4_CHLSO</name>
<evidence type="ECO:0000256" key="1">
    <source>
        <dbReference type="ARBA" id="ARBA00005536"/>
    </source>
</evidence>
<feature type="compositionally biased region" description="Gly residues" evidence="2">
    <location>
        <begin position="440"/>
        <end position="453"/>
    </location>
</feature>
<dbReference type="Proteomes" id="UP000239899">
    <property type="component" value="Unassembled WGS sequence"/>
</dbReference>
<sequence>MQLFGFNATKCKTQCRLGVGRIKLLRNKKQIAMKQLRREVSELLRAGKQGNARIRVEAVMREDRMLKAYEILELYLELLAVRAELLSKTREIPPDMVEAICSLIYAGERIATDLAEIAAVAKQLISKYSGVYKESGFPHEVVSDLTCRKWQVNESLVRCLAVTAPMPEEKLEYLESIAQEHDVEFDRERAAQDMLTGAPVAPYAAPVQTIAAAGLPGQPQALPLAQGWQPPAAGVPPGAAAAAAQPGWQPPPAGLPAGEAAAQEHYARVLSGGTVWHRAGEVGSPGATAQPSAADAAKPGGQGWQPPKPEDFDQPGRAFQSHVGAAAAWRQTKLHGPSPTNSGETPNLEYPPPAAGLADLPGTAQSSGGSTPSMSEKPPTPASTYVDATAAAEAAKQYSQLAAQAAQRAEQFAAAQTARRGGDGSGGPSLGPSPGPGSPGPGGSGSAGGGGGDAADKGKGPSPFVERSFEEIQRAYDAAPGPPGKSDKLGGPAPPSAPPSAPPPADGAGTSTVRVGGGPAAAGPEDGEDGALPDLPSVPAAGVPPPAGVGDELDELTRRFEALKRR</sequence>
<feature type="compositionally biased region" description="Low complexity" evidence="2">
    <location>
        <begin position="403"/>
        <end position="418"/>
    </location>
</feature>
<dbReference type="Pfam" id="PF03398">
    <property type="entry name" value="Ist1"/>
    <property type="match status" value="1"/>
</dbReference>
<feature type="compositionally biased region" description="Low complexity" evidence="2">
    <location>
        <begin position="355"/>
        <end position="364"/>
    </location>
</feature>
<dbReference type="PANTHER" id="PTHR12161:SF5">
    <property type="entry name" value="IST1 HOMOLOG"/>
    <property type="match status" value="1"/>
</dbReference>